<dbReference type="InterPro" id="IPR004839">
    <property type="entry name" value="Aminotransferase_I/II_large"/>
</dbReference>
<dbReference type="CDD" id="cd00609">
    <property type="entry name" value="AAT_like"/>
    <property type="match status" value="1"/>
</dbReference>
<keyword evidence="7" id="KW-1185">Reference proteome</keyword>
<feature type="region of interest" description="Disordered" evidence="4">
    <location>
        <begin position="493"/>
        <end position="512"/>
    </location>
</feature>
<proteinExistence type="inferred from homology"/>
<dbReference type="NCBIfam" id="TIGR01265">
    <property type="entry name" value="tyr_nico_aTase"/>
    <property type="match status" value="1"/>
</dbReference>
<evidence type="ECO:0000256" key="3">
    <source>
        <dbReference type="ARBA" id="ARBA00022898"/>
    </source>
</evidence>
<evidence type="ECO:0000256" key="2">
    <source>
        <dbReference type="ARBA" id="ARBA00007441"/>
    </source>
</evidence>
<dbReference type="InterPro" id="IPR015422">
    <property type="entry name" value="PyrdxlP-dep_Trfase_small"/>
</dbReference>
<gene>
    <name evidence="6" type="ORF">E3N88_43515</name>
</gene>
<evidence type="ECO:0000313" key="7">
    <source>
        <dbReference type="Proteomes" id="UP000326396"/>
    </source>
</evidence>
<dbReference type="GO" id="GO:0004838">
    <property type="term" value="F:L-tyrosine-2-oxoglutarate transaminase activity"/>
    <property type="evidence" value="ECO:0007669"/>
    <property type="project" value="TreeGrafter"/>
</dbReference>
<dbReference type="PANTHER" id="PTHR45744">
    <property type="entry name" value="TYROSINE AMINOTRANSFERASE"/>
    <property type="match status" value="1"/>
</dbReference>
<comment type="caution">
    <text evidence="6">The sequence shown here is derived from an EMBL/GenBank/DDBJ whole genome shotgun (WGS) entry which is preliminary data.</text>
</comment>
<dbReference type="FunFam" id="3.40.640.10:FF:000048">
    <property type="entry name" value="tyrosine aminotransferase"/>
    <property type="match status" value="1"/>
</dbReference>
<evidence type="ECO:0000256" key="4">
    <source>
        <dbReference type="SAM" id="MobiDB-lite"/>
    </source>
</evidence>
<comment type="similarity">
    <text evidence="2">Belongs to the class-I pyridoxal-phosphate-dependent aminotransferase family.</text>
</comment>
<protein>
    <recommendedName>
        <fullName evidence="5">Aminotransferase class I/classII large domain-containing protein</fullName>
    </recommendedName>
</protein>
<keyword evidence="3" id="KW-0663">Pyridoxal phosphate</keyword>
<evidence type="ECO:0000256" key="1">
    <source>
        <dbReference type="ARBA" id="ARBA00001933"/>
    </source>
</evidence>
<dbReference type="Proteomes" id="UP000326396">
    <property type="component" value="Unassembled WGS sequence"/>
</dbReference>
<accession>A0A5N6LER3</accession>
<dbReference type="GO" id="GO:0030170">
    <property type="term" value="F:pyridoxal phosphate binding"/>
    <property type="evidence" value="ECO:0007669"/>
    <property type="project" value="InterPro"/>
</dbReference>
<sequence length="512" mass="56616">MEKSKVVTNKKWGFQGNSELNAEPETTIRGALTLLMSNLNVSDQRRVIPMSVSEPSAFPCFTTSPIATDAIAEAVRSTEFNSYPPTQGLLPARTAVAEYLSRDLPNKLSPDDVFMTLGCQQAAQTILHVLGGSNNNILLPRPYFPYYDVFAKASRLQVRFFDLLPDQNWEVDLDSVIAVADENTVAMVIINPGNPCGNVLTYHHLKKIAETARTLGMLVISDEVYAHIVFGENPFVPMGVFGSITPVITLGSISKRWMVPGWRIGWLATHDPHGTLEEHGIIRSIKQYFNLSSYPPAFIQGALPHILAKTKDDFFSRILNMIKEAADTCYEGIKDVPGVTCPTRPQGSTCVMAKLDIAMFEDIKDDLDFCVKLAKEESVIILPGHGFNICCHPWDTSSHLLVLRRKPMVDPAQTPTDTSVSAAKPRRDETPVSAHPYLSGMTSLDAPVITEDSDEEEAKGFKITLEFVPNHKAALKTQLEEIEKAENGLDRKIWPKEIGPTPIGREKSGTPW</sequence>
<dbReference type="Gene3D" id="3.40.640.10">
    <property type="entry name" value="Type I PLP-dependent aspartate aminotransferase-like (Major domain)"/>
    <property type="match status" value="1"/>
</dbReference>
<dbReference type="InterPro" id="IPR015421">
    <property type="entry name" value="PyrdxlP-dep_Trfase_major"/>
</dbReference>
<dbReference type="InterPro" id="IPR015424">
    <property type="entry name" value="PyrdxlP-dep_Trfase"/>
</dbReference>
<evidence type="ECO:0000313" key="6">
    <source>
        <dbReference type="EMBL" id="KAD0955776.1"/>
    </source>
</evidence>
<dbReference type="AlphaFoldDB" id="A0A5N6LER3"/>
<evidence type="ECO:0000259" key="5">
    <source>
        <dbReference type="Pfam" id="PF00155"/>
    </source>
</evidence>
<dbReference type="PANTHER" id="PTHR45744:SF11">
    <property type="entry name" value="TYROSINE AMINOTRANSFERASE"/>
    <property type="match status" value="1"/>
</dbReference>
<dbReference type="GO" id="GO:0006572">
    <property type="term" value="P:L-tyrosine catabolic process"/>
    <property type="evidence" value="ECO:0007669"/>
    <property type="project" value="TreeGrafter"/>
</dbReference>
<dbReference type="SUPFAM" id="SSF53383">
    <property type="entry name" value="PLP-dependent transferases"/>
    <property type="match status" value="1"/>
</dbReference>
<dbReference type="Pfam" id="PF00155">
    <property type="entry name" value="Aminotran_1_2"/>
    <property type="match status" value="1"/>
</dbReference>
<name>A0A5N6LER3_9ASTR</name>
<dbReference type="InterPro" id="IPR005958">
    <property type="entry name" value="TyrNic_aminoTrfase"/>
</dbReference>
<reference evidence="6 7" key="1">
    <citation type="submission" date="2019-05" db="EMBL/GenBank/DDBJ databases">
        <title>Mikania micrantha, genome provides insights into the molecular mechanism of rapid growth.</title>
        <authorList>
            <person name="Liu B."/>
        </authorList>
    </citation>
    <scope>NUCLEOTIDE SEQUENCE [LARGE SCALE GENOMIC DNA]</scope>
    <source>
        <strain evidence="6">NLD-2019</strain>
        <tissue evidence="6">Leaf</tissue>
    </source>
</reference>
<dbReference type="OrthoDB" id="7042322at2759"/>
<feature type="region of interest" description="Disordered" evidence="4">
    <location>
        <begin position="411"/>
        <end position="437"/>
    </location>
</feature>
<dbReference type="Gene3D" id="3.90.1150.10">
    <property type="entry name" value="Aspartate Aminotransferase, domain 1"/>
    <property type="match status" value="1"/>
</dbReference>
<feature type="domain" description="Aminotransferase class I/classII large" evidence="5">
    <location>
        <begin position="48"/>
        <end position="389"/>
    </location>
</feature>
<comment type="cofactor">
    <cofactor evidence="1">
        <name>pyridoxal 5'-phosphate</name>
        <dbReference type="ChEBI" id="CHEBI:597326"/>
    </cofactor>
</comment>
<dbReference type="EMBL" id="SZYD01001232">
    <property type="protein sequence ID" value="KAD0955776.1"/>
    <property type="molecule type" value="Genomic_DNA"/>
</dbReference>
<organism evidence="6 7">
    <name type="scientific">Mikania micrantha</name>
    <name type="common">bitter vine</name>
    <dbReference type="NCBI Taxonomy" id="192012"/>
    <lineage>
        <taxon>Eukaryota</taxon>
        <taxon>Viridiplantae</taxon>
        <taxon>Streptophyta</taxon>
        <taxon>Embryophyta</taxon>
        <taxon>Tracheophyta</taxon>
        <taxon>Spermatophyta</taxon>
        <taxon>Magnoliopsida</taxon>
        <taxon>eudicotyledons</taxon>
        <taxon>Gunneridae</taxon>
        <taxon>Pentapetalae</taxon>
        <taxon>asterids</taxon>
        <taxon>campanulids</taxon>
        <taxon>Asterales</taxon>
        <taxon>Asteraceae</taxon>
        <taxon>Asteroideae</taxon>
        <taxon>Heliantheae alliance</taxon>
        <taxon>Eupatorieae</taxon>
        <taxon>Mikania</taxon>
    </lineage>
</organism>